<name>A0A5B8MYR5_9CHLO</name>
<reference evidence="3 4" key="1">
    <citation type="submission" date="2018-07" db="EMBL/GenBank/DDBJ databases">
        <title>The complete nuclear genome of the prasinophyte Chloropicon primus (CCMP1205).</title>
        <authorList>
            <person name="Pombert J.-F."/>
            <person name="Otis C."/>
            <person name="Turmel M."/>
            <person name="Lemieux C."/>
        </authorList>
    </citation>
    <scope>NUCLEOTIDE SEQUENCE [LARGE SCALE GENOMIC DNA]</scope>
    <source>
        <strain evidence="3 4">CCMP1205</strain>
    </source>
</reference>
<accession>A0A5B8MYR5</accession>
<evidence type="ECO:0000313" key="4">
    <source>
        <dbReference type="Proteomes" id="UP000316726"/>
    </source>
</evidence>
<feature type="region of interest" description="Disordered" evidence="2">
    <location>
        <begin position="364"/>
        <end position="393"/>
    </location>
</feature>
<protein>
    <submittedName>
        <fullName evidence="3">Uncharacterized protein</fullName>
    </submittedName>
</protein>
<feature type="compositionally biased region" description="Acidic residues" evidence="2">
    <location>
        <begin position="61"/>
        <end position="79"/>
    </location>
</feature>
<sequence length="1050" mass="118907">MAEDGEENVAGGPEGEDPPVAAEEVAPVLEQSVRLRITFRCEREVALPKQEEGDASKTESPGEEGEEEKPEGENAEADPEPSVSSIAVKCSVPLPGSSEKSFNVTFDGDEDRSSKVAEECFDFTSSEDFVRFFVSKGHTAKMSMSFDCGGRAVSQDESLDLSGFLVGDKVKKFVIAGPKPLKKALVQFHMEKLAEVADQGGEEEKSEGEEQEAASKYVPCGMLTPDLVDLLNPFVFKISQLESLPDRPATRQQLDELCEPVSIRYTFFDTRRPDDVNASVEEKTGTPLGYGKEVWYKGLEAGEWSANDVKTMSYRDVSVSGTRVYFLGDCDEDEVFKHFFYDKIPVEVHDRLPTPEDIKVVRTASQEEGEEVGSPEAEAGVEAGEEAKSKGEGNEDYKTYVCGLAHISLREFCMGYTSYENSVNIFPYTSIRGGADLDWKTRPGRYVESGAQVSYVCRLAKSLKDAGRHRYFQRAVFLLDYNDNLLLRSVLDLVTAVNQEALRLRGSKALILQTLATYKFEEEQAKSTSLDVLTGFQIIDDRMRLIVIEGLKNGAMAHVRDLVEATTSSTSYLEGQKEKQKKDLQFTIKDFEKGGVRKHLLYNPALCYSKRLYTSLGAQIHPIKLSAPLAHIMANCHTHSGRKVREQCREGLIRLNNLCRITWLRQADRMQLLPTSEMLNFIDKKFGGELTKKDEEGVLQSVEGSQPSMAENSSDLSLTNFLSARKMQFEQESSKSPKSSGAKQDLGGKSTRYSYSKPILDFNNKEFEEERKRREEKRKERNFLDEYIKQLPEIEKMAQSIRDEWFAWNPQRLKTLQTPLHAIRTMRAFDTSPKKLFGSASEKKKVDEKKVDHRPEFIFPAPKNPWEYNAHPKRPTKARIEELQQPWIENEFYGSLVRYDDESDIVPFKTIMPAPAILEKNPDFFTSVHLCGEGLIKEQEEAKQQEIKKWESKVVVDDPHFYSIIKSRKQVSQTDRNEITLKGTPMKKGFKISHAKPLPTSMHINEPYEEGDDQFLFRKVDPTKFKGSKDFARYIMRHPTMISKPPAKKG</sequence>
<dbReference type="STRING" id="1764295.A0A5B8MYR5"/>
<feature type="compositionally biased region" description="Basic and acidic residues" evidence="2">
    <location>
        <begin position="44"/>
        <end position="57"/>
    </location>
</feature>
<dbReference type="AlphaFoldDB" id="A0A5B8MYR5"/>
<keyword evidence="4" id="KW-1185">Reference proteome</keyword>
<dbReference type="Proteomes" id="UP000316726">
    <property type="component" value="Chromosome 14"/>
</dbReference>
<gene>
    <name evidence="3" type="ORF">A3770_14p73130</name>
</gene>
<dbReference type="EMBL" id="CP031047">
    <property type="protein sequence ID" value="QDZ24795.1"/>
    <property type="molecule type" value="Genomic_DNA"/>
</dbReference>
<dbReference type="OrthoDB" id="568301at2759"/>
<dbReference type="PANTHER" id="PTHR33667:SF7">
    <property type="entry name" value="RIKEN CDNA 1810020O05 GENE"/>
    <property type="match status" value="1"/>
</dbReference>
<evidence type="ECO:0000256" key="1">
    <source>
        <dbReference type="SAM" id="Coils"/>
    </source>
</evidence>
<evidence type="ECO:0000313" key="3">
    <source>
        <dbReference type="EMBL" id="QDZ24795.1"/>
    </source>
</evidence>
<evidence type="ECO:0000256" key="2">
    <source>
        <dbReference type="SAM" id="MobiDB-lite"/>
    </source>
</evidence>
<dbReference type="PANTHER" id="PTHR33667">
    <property type="entry name" value="SI:DKEY-57N24.6"/>
    <property type="match status" value="1"/>
</dbReference>
<keyword evidence="1" id="KW-0175">Coiled coil</keyword>
<feature type="coiled-coil region" evidence="1">
    <location>
        <begin position="760"/>
        <end position="804"/>
    </location>
</feature>
<feature type="region of interest" description="Disordered" evidence="2">
    <location>
        <begin position="728"/>
        <end position="755"/>
    </location>
</feature>
<feature type="region of interest" description="Disordered" evidence="2">
    <location>
        <begin position="44"/>
        <end position="88"/>
    </location>
</feature>
<proteinExistence type="predicted"/>
<organism evidence="3 4">
    <name type="scientific">Chloropicon primus</name>
    <dbReference type="NCBI Taxonomy" id="1764295"/>
    <lineage>
        <taxon>Eukaryota</taxon>
        <taxon>Viridiplantae</taxon>
        <taxon>Chlorophyta</taxon>
        <taxon>Chloropicophyceae</taxon>
        <taxon>Chloropicales</taxon>
        <taxon>Chloropicaceae</taxon>
        <taxon>Chloropicon</taxon>
    </lineage>
</organism>
<feature type="region of interest" description="Disordered" evidence="2">
    <location>
        <begin position="1"/>
        <end position="26"/>
    </location>
</feature>